<dbReference type="PANTHER" id="PTHR37820:SF1">
    <property type="entry name" value="CELL DIVISION PROTEIN FTSQ"/>
    <property type="match status" value="1"/>
</dbReference>
<dbReference type="PROSITE" id="PS51779">
    <property type="entry name" value="POTRA"/>
    <property type="match status" value="1"/>
</dbReference>
<evidence type="ECO:0000256" key="6">
    <source>
        <dbReference type="ARBA" id="ARBA00023136"/>
    </source>
</evidence>
<proteinExistence type="predicted"/>
<comment type="subcellular location">
    <subcellularLocation>
        <location evidence="1">Membrane</location>
    </subcellularLocation>
</comment>
<name>A0A2S6A871_9NOCA</name>
<sequence length="258" mass="27728">MTRRATIDESDPDAEDEFAADGDNRLRRAGTRARLPFDGRGRRILLWGAPIVVVVIVLLVVAYFTPALSVRTVQVEGASAVPEQDVRAVLQIPGGRSMLRIDTDAIARRVASLPKVRAARVQRVFPSTVRVTVDERTAVVFFDSPQGPHLLDADSVEFAIEPPPPGVAKLVTDHPGSADPVTRAAVAVLDAAPPALRAQVGEVVARSVSDIELKLRDDRTVVWGGTDDSERKAAVVLPVLTRPGTVFDVSSPDLVTVR</sequence>
<dbReference type="GO" id="GO:0051301">
    <property type="term" value="P:cell division"/>
    <property type="evidence" value="ECO:0007669"/>
    <property type="project" value="UniProtKB-KW"/>
</dbReference>
<dbReference type="Pfam" id="PF08478">
    <property type="entry name" value="POTRA_1"/>
    <property type="match status" value="1"/>
</dbReference>
<dbReference type="GO" id="GO:0005886">
    <property type="term" value="C:plasma membrane"/>
    <property type="evidence" value="ECO:0007669"/>
    <property type="project" value="TreeGrafter"/>
</dbReference>
<dbReference type="Proteomes" id="UP000238356">
    <property type="component" value="Unassembled WGS sequence"/>
</dbReference>
<feature type="transmembrane region" description="Helical" evidence="8">
    <location>
        <begin position="44"/>
        <end position="64"/>
    </location>
</feature>
<dbReference type="InterPro" id="IPR034746">
    <property type="entry name" value="POTRA"/>
</dbReference>
<evidence type="ECO:0000256" key="7">
    <source>
        <dbReference type="ARBA" id="ARBA00023306"/>
    </source>
</evidence>
<evidence type="ECO:0000256" key="5">
    <source>
        <dbReference type="ARBA" id="ARBA00022989"/>
    </source>
</evidence>
<keyword evidence="2" id="KW-1003">Cell membrane</keyword>
<evidence type="ECO:0000256" key="1">
    <source>
        <dbReference type="ARBA" id="ARBA00004370"/>
    </source>
</evidence>
<keyword evidence="11" id="KW-1185">Reference proteome</keyword>
<evidence type="ECO:0000259" key="9">
    <source>
        <dbReference type="PROSITE" id="PS51779"/>
    </source>
</evidence>
<keyword evidence="3 10" id="KW-0132">Cell division</keyword>
<dbReference type="InterPro" id="IPR013685">
    <property type="entry name" value="POTRA_FtsQ_type"/>
</dbReference>
<evidence type="ECO:0000313" key="10">
    <source>
        <dbReference type="EMBL" id="PPJ29220.1"/>
    </source>
</evidence>
<reference evidence="10 11" key="1">
    <citation type="submission" date="2018-02" db="EMBL/GenBank/DDBJ databases">
        <title>8 Nocardia nova and 1 Nocardia cyriacigeorgica strain used for evolution to TMP-SMX.</title>
        <authorList>
            <person name="Mehta H."/>
            <person name="Weng J."/>
            <person name="Shamoo Y."/>
        </authorList>
    </citation>
    <scope>NUCLEOTIDE SEQUENCE [LARGE SCALE GENOMIC DNA]</scope>
    <source>
        <strain evidence="10 11">BAA2227</strain>
    </source>
</reference>
<evidence type="ECO:0000256" key="2">
    <source>
        <dbReference type="ARBA" id="ARBA00022475"/>
    </source>
</evidence>
<keyword evidence="4 8" id="KW-0812">Transmembrane</keyword>
<evidence type="ECO:0000313" key="11">
    <source>
        <dbReference type="Proteomes" id="UP000238356"/>
    </source>
</evidence>
<evidence type="ECO:0000256" key="4">
    <source>
        <dbReference type="ARBA" id="ARBA00022692"/>
    </source>
</evidence>
<protein>
    <submittedName>
        <fullName evidence="10">Cell division protein FtsQ</fullName>
    </submittedName>
</protein>
<dbReference type="AlphaFoldDB" id="A0A2S6A871"/>
<evidence type="ECO:0000256" key="8">
    <source>
        <dbReference type="SAM" id="Phobius"/>
    </source>
</evidence>
<evidence type="ECO:0000256" key="3">
    <source>
        <dbReference type="ARBA" id="ARBA00022618"/>
    </source>
</evidence>
<dbReference type="Gene3D" id="3.10.20.310">
    <property type="entry name" value="membrane protein fhac"/>
    <property type="match status" value="1"/>
</dbReference>
<comment type="caution">
    <text evidence="10">The sequence shown here is derived from an EMBL/GenBank/DDBJ whole genome shotgun (WGS) entry which is preliminary data.</text>
</comment>
<feature type="domain" description="POTRA" evidence="9">
    <location>
        <begin position="68"/>
        <end position="136"/>
    </location>
</feature>
<keyword evidence="6 8" id="KW-0472">Membrane</keyword>
<organism evidence="10 11">
    <name type="scientific">Nocardia nova</name>
    <dbReference type="NCBI Taxonomy" id="37330"/>
    <lineage>
        <taxon>Bacteria</taxon>
        <taxon>Bacillati</taxon>
        <taxon>Actinomycetota</taxon>
        <taxon>Actinomycetes</taxon>
        <taxon>Mycobacteriales</taxon>
        <taxon>Nocardiaceae</taxon>
        <taxon>Nocardia</taxon>
    </lineage>
</organism>
<gene>
    <name evidence="10" type="ORF">C5F51_12280</name>
</gene>
<keyword evidence="5 8" id="KW-1133">Transmembrane helix</keyword>
<dbReference type="InterPro" id="IPR050487">
    <property type="entry name" value="FtsQ_DivIB"/>
</dbReference>
<dbReference type="EMBL" id="PSZD01000006">
    <property type="protein sequence ID" value="PPJ29220.1"/>
    <property type="molecule type" value="Genomic_DNA"/>
</dbReference>
<accession>A0A2S6A871</accession>
<dbReference type="PANTHER" id="PTHR37820">
    <property type="entry name" value="CELL DIVISION PROTEIN DIVIB"/>
    <property type="match status" value="1"/>
</dbReference>
<keyword evidence="7" id="KW-0131">Cell cycle</keyword>
<dbReference type="RefSeq" id="WP_104363137.1">
    <property type="nucleotide sequence ID" value="NZ_PSZD01000006.1"/>
</dbReference>